<keyword evidence="11" id="KW-0460">Magnesium</keyword>
<dbReference type="EC" id="2.7.1.71" evidence="3 11"/>
<keyword evidence="9 11" id="KW-0057">Aromatic amino acid biosynthesis</keyword>
<dbReference type="InterPro" id="IPR031322">
    <property type="entry name" value="Shikimate/glucono_kinase"/>
</dbReference>
<feature type="binding site" evidence="11">
    <location>
        <begin position="10"/>
        <end position="15"/>
    </location>
    <ligand>
        <name>ATP</name>
        <dbReference type="ChEBI" id="CHEBI:30616"/>
    </ligand>
</feature>
<comment type="cofactor">
    <cofactor evidence="11">
        <name>Mg(2+)</name>
        <dbReference type="ChEBI" id="CHEBI:18420"/>
    </cofactor>
    <text evidence="11">Binds 1 Mg(2+) ion per subunit.</text>
</comment>
<feature type="binding site" evidence="11">
    <location>
        <position position="135"/>
    </location>
    <ligand>
        <name>substrate</name>
    </ligand>
</feature>
<comment type="subunit">
    <text evidence="11">Monomer.</text>
</comment>
<feature type="binding site" evidence="11">
    <location>
        <position position="32"/>
    </location>
    <ligand>
        <name>substrate</name>
    </ligand>
</feature>
<feature type="binding site" evidence="11">
    <location>
        <position position="78"/>
    </location>
    <ligand>
        <name>substrate</name>
    </ligand>
</feature>
<reference evidence="12 13" key="1">
    <citation type="journal article" date="2010" name="DNA Res.">
        <title>Bacterial lifestyle in a deep-sea hydrothermal vent chimney revealed by the genome sequence of the thermophilic bacterium Deferribacter desulfuricans SSM1.</title>
        <authorList>
            <person name="Takaki Y."/>
            <person name="Shimamura S."/>
            <person name="Nakagawa S."/>
            <person name="Fukuhara Y."/>
            <person name="Horikawa H."/>
            <person name="Ankai A."/>
            <person name="Harada T."/>
            <person name="Hosoyama A."/>
            <person name="Oguchi A."/>
            <person name="Fukui S."/>
            <person name="Fujita N."/>
            <person name="Takami H."/>
            <person name="Takai K."/>
        </authorList>
    </citation>
    <scope>NUCLEOTIDE SEQUENCE [LARGE SCALE GENOMIC DNA]</scope>
    <source>
        <strain evidence="13">DSM 14783 / JCM 11476 / NBRC 101012 / SSM1</strain>
    </source>
</reference>
<dbReference type="PANTHER" id="PTHR21087">
    <property type="entry name" value="SHIKIMATE KINASE"/>
    <property type="match status" value="1"/>
</dbReference>
<protein>
    <recommendedName>
        <fullName evidence="3 11">Shikimate kinase</fullName>
        <shortName evidence="11">SK</shortName>
        <ecNumber evidence="3 11">2.7.1.71</ecNumber>
    </recommendedName>
</protein>
<dbReference type="HAMAP" id="MF_00109">
    <property type="entry name" value="Shikimate_kinase"/>
    <property type="match status" value="1"/>
</dbReference>
<dbReference type="PROSITE" id="PS01128">
    <property type="entry name" value="SHIKIMATE_KINASE"/>
    <property type="match status" value="1"/>
</dbReference>
<comment type="similarity">
    <text evidence="2 11">Belongs to the shikimate kinase family.</text>
</comment>
<dbReference type="Pfam" id="PF01202">
    <property type="entry name" value="SKI"/>
    <property type="match status" value="1"/>
</dbReference>
<keyword evidence="5 11" id="KW-0808">Transferase</keyword>
<dbReference type="HOGENOM" id="CLU_057607_2_2_0"/>
<keyword evidence="11" id="KW-0963">Cytoplasm</keyword>
<dbReference type="InterPro" id="IPR023000">
    <property type="entry name" value="Shikimate_kinase_CS"/>
</dbReference>
<dbReference type="CDD" id="cd00464">
    <property type="entry name" value="SK"/>
    <property type="match status" value="1"/>
</dbReference>
<comment type="subcellular location">
    <subcellularLocation>
        <location evidence="11">Cytoplasm</location>
    </subcellularLocation>
</comment>
<keyword evidence="4 11" id="KW-0028">Amino-acid biosynthesis</keyword>
<dbReference type="InterPro" id="IPR000623">
    <property type="entry name" value="Shikimate_kinase/TSH1"/>
</dbReference>
<dbReference type="eggNOG" id="COG0703">
    <property type="taxonomic scope" value="Bacteria"/>
</dbReference>
<dbReference type="AlphaFoldDB" id="D3PBH0"/>
<dbReference type="PANTHER" id="PTHR21087:SF16">
    <property type="entry name" value="SHIKIMATE KINASE 1, CHLOROPLASTIC"/>
    <property type="match status" value="1"/>
</dbReference>
<dbReference type="GO" id="GO:0000287">
    <property type="term" value="F:magnesium ion binding"/>
    <property type="evidence" value="ECO:0007669"/>
    <property type="project" value="UniProtKB-UniRule"/>
</dbReference>
<accession>D3PBH0</accession>
<keyword evidence="8 11" id="KW-0067">ATP-binding</keyword>
<sequence length="166" mass="18896">MNIYLIGFMGTGKTTVGKALALKLNKKFSDLDDLIVEKTGKQIVEIFREDGEEEFRKIETEVLKDINEKDNFVVATGGGVLTTEGNYEIMKSNGVIITLAASPEAIYERLRNDETRPLLMVDNVIDEIKRLMFERAPLYIKADYIVDTTERPIDEIVNEIVEYLNE</sequence>
<dbReference type="Proteomes" id="UP000001520">
    <property type="component" value="Chromosome"/>
</dbReference>
<dbReference type="STRING" id="639282.DEFDS_0449"/>
<comment type="pathway">
    <text evidence="1 11">Metabolic intermediate biosynthesis; chorismate biosynthesis; chorismate from D-erythrose 4-phosphate and phosphoenolpyruvate: step 5/7.</text>
</comment>
<evidence type="ECO:0000256" key="9">
    <source>
        <dbReference type="ARBA" id="ARBA00023141"/>
    </source>
</evidence>
<evidence type="ECO:0000313" key="12">
    <source>
        <dbReference type="EMBL" id="BAI79943.1"/>
    </source>
</evidence>
<keyword evidence="13" id="KW-1185">Reference proteome</keyword>
<evidence type="ECO:0000256" key="2">
    <source>
        <dbReference type="ARBA" id="ARBA00006997"/>
    </source>
</evidence>
<keyword evidence="6 11" id="KW-0547">Nucleotide-binding</keyword>
<evidence type="ECO:0000313" key="13">
    <source>
        <dbReference type="Proteomes" id="UP000001520"/>
    </source>
</evidence>
<name>D3PBH0_DEFDS</name>
<dbReference type="GO" id="GO:0008652">
    <property type="term" value="P:amino acid biosynthetic process"/>
    <property type="evidence" value="ECO:0007669"/>
    <property type="project" value="UniProtKB-KW"/>
</dbReference>
<dbReference type="UniPathway" id="UPA00053">
    <property type="reaction ID" value="UER00088"/>
</dbReference>
<dbReference type="PRINTS" id="PR01100">
    <property type="entry name" value="SHIKIMTKNASE"/>
</dbReference>
<dbReference type="GO" id="GO:0005524">
    <property type="term" value="F:ATP binding"/>
    <property type="evidence" value="ECO:0007669"/>
    <property type="project" value="UniProtKB-UniRule"/>
</dbReference>
<feature type="binding site" evidence="11">
    <location>
        <position position="14"/>
    </location>
    <ligand>
        <name>Mg(2+)</name>
        <dbReference type="ChEBI" id="CHEBI:18420"/>
    </ligand>
</feature>
<dbReference type="OrthoDB" id="9800332at2"/>
<organism evidence="12 13">
    <name type="scientific">Deferribacter desulfuricans (strain DSM 14783 / JCM 11476 / NBRC 101012 / SSM1)</name>
    <dbReference type="NCBI Taxonomy" id="639282"/>
    <lineage>
        <taxon>Bacteria</taxon>
        <taxon>Pseudomonadati</taxon>
        <taxon>Deferribacterota</taxon>
        <taxon>Deferribacteres</taxon>
        <taxon>Deferribacterales</taxon>
        <taxon>Deferribacteraceae</taxon>
        <taxon>Deferribacter</taxon>
    </lineage>
</organism>
<evidence type="ECO:0000256" key="7">
    <source>
        <dbReference type="ARBA" id="ARBA00022777"/>
    </source>
</evidence>
<evidence type="ECO:0000256" key="10">
    <source>
        <dbReference type="ARBA" id="ARBA00048567"/>
    </source>
</evidence>
<dbReference type="GO" id="GO:0009073">
    <property type="term" value="P:aromatic amino acid family biosynthetic process"/>
    <property type="evidence" value="ECO:0007669"/>
    <property type="project" value="UniProtKB-KW"/>
</dbReference>
<dbReference type="RefSeq" id="WP_013007191.1">
    <property type="nucleotide sequence ID" value="NC_013939.1"/>
</dbReference>
<keyword evidence="11" id="KW-0479">Metal-binding</keyword>
<evidence type="ECO:0000256" key="5">
    <source>
        <dbReference type="ARBA" id="ARBA00022679"/>
    </source>
</evidence>
<dbReference type="Gene3D" id="3.40.50.300">
    <property type="entry name" value="P-loop containing nucleotide triphosphate hydrolases"/>
    <property type="match status" value="1"/>
</dbReference>
<proteinExistence type="inferred from homology"/>
<dbReference type="InterPro" id="IPR027417">
    <property type="entry name" value="P-loop_NTPase"/>
</dbReference>
<evidence type="ECO:0000256" key="8">
    <source>
        <dbReference type="ARBA" id="ARBA00022840"/>
    </source>
</evidence>
<evidence type="ECO:0000256" key="1">
    <source>
        <dbReference type="ARBA" id="ARBA00004842"/>
    </source>
</evidence>
<dbReference type="GO" id="GO:0009423">
    <property type="term" value="P:chorismate biosynthetic process"/>
    <property type="evidence" value="ECO:0007669"/>
    <property type="project" value="UniProtKB-UniRule"/>
</dbReference>
<keyword evidence="7 11" id="KW-0418">Kinase</keyword>
<evidence type="ECO:0000256" key="11">
    <source>
        <dbReference type="HAMAP-Rule" id="MF_00109"/>
    </source>
</evidence>
<comment type="function">
    <text evidence="11">Catalyzes the specific phosphorylation of the 3-hydroxyl group of shikimic acid using ATP as a cosubstrate.</text>
</comment>
<dbReference type="GO" id="GO:0004765">
    <property type="term" value="F:shikimate kinase activity"/>
    <property type="evidence" value="ECO:0007669"/>
    <property type="project" value="UniProtKB-UniRule"/>
</dbReference>
<comment type="catalytic activity">
    <reaction evidence="10 11">
        <text>shikimate + ATP = 3-phosphoshikimate + ADP + H(+)</text>
        <dbReference type="Rhea" id="RHEA:13121"/>
        <dbReference type="ChEBI" id="CHEBI:15378"/>
        <dbReference type="ChEBI" id="CHEBI:30616"/>
        <dbReference type="ChEBI" id="CHEBI:36208"/>
        <dbReference type="ChEBI" id="CHEBI:145989"/>
        <dbReference type="ChEBI" id="CHEBI:456216"/>
        <dbReference type="EC" id="2.7.1.71"/>
    </reaction>
</comment>
<feature type="binding site" evidence="11">
    <location>
        <position position="56"/>
    </location>
    <ligand>
        <name>substrate</name>
    </ligand>
</feature>
<feature type="binding site" evidence="11">
    <location>
        <position position="116"/>
    </location>
    <ligand>
        <name>ATP</name>
        <dbReference type="ChEBI" id="CHEBI:30616"/>
    </ligand>
</feature>
<dbReference type="KEGG" id="ddf:DEFDS_0449"/>
<evidence type="ECO:0000256" key="6">
    <source>
        <dbReference type="ARBA" id="ARBA00022741"/>
    </source>
</evidence>
<evidence type="ECO:0000256" key="3">
    <source>
        <dbReference type="ARBA" id="ARBA00012154"/>
    </source>
</evidence>
<dbReference type="EMBL" id="AP011529">
    <property type="protein sequence ID" value="BAI79943.1"/>
    <property type="molecule type" value="Genomic_DNA"/>
</dbReference>
<dbReference type="SUPFAM" id="SSF52540">
    <property type="entry name" value="P-loop containing nucleoside triphosphate hydrolases"/>
    <property type="match status" value="1"/>
</dbReference>
<feature type="binding site" evidence="11">
    <location>
        <position position="151"/>
    </location>
    <ligand>
        <name>ATP</name>
        <dbReference type="ChEBI" id="CHEBI:30616"/>
    </ligand>
</feature>
<evidence type="ECO:0000256" key="4">
    <source>
        <dbReference type="ARBA" id="ARBA00022605"/>
    </source>
</evidence>
<dbReference type="GO" id="GO:0005829">
    <property type="term" value="C:cytosol"/>
    <property type="evidence" value="ECO:0007669"/>
    <property type="project" value="TreeGrafter"/>
</dbReference>
<gene>
    <name evidence="11" type="primary">aroK</name>
    <name evidence="12" type="ordered locus">DEFDS_0449</name>
</gene>